<feature type="transmembrane region" description="Helical" evidence="1">
    <location>
        <begin position="277"/>
        <end position="294"/>
    </location>
</feature>
<gene>
    <name evidence="3" type="ORF">C6A27_01380</name>
</gene>
<proteinExistence type="predicted"/>
<name>A0A2T0G8J8_STRAP</name>
<evidence type="ECO:0000259" key="2">
    <source>
        <dbReference type="Pfam" id="PF01757"/>
    </source>
</evidence>
<keyword evidence="1" id="KW-0472">Membrane</keyword>
<dbReference type="Proteomes" id="UP000238573">
    <property type="component" value="Unassembled WGS sequence"/>
</dbReference>
<protein>
    <submittedName>
        <fullName evidence="3">Acyltransferase</fullName>
    </submittedName>
</protein>
<feature type="transmembrane region" description="Helical" evidence="1">
    <location>
        <begin position="237"/>
        <end position="256"/>
    </location>
</feature>
<feature type="transmembrane region" description="Helical" evidence="1">
    <location>
        <begin position="121"/>
        <end position="141"/>
    </location>
</feature>
<dbReference type="Pfam" id="PF01757">
    <property type="entry name" value="Acyl_transf_3"/>
    <property type="match status" value="1"/>
</dbReference>
<feature type="transmembrane region" description="Helical" evidence="1">
    <location>
        <begin position="40"/>
        <end position="58"/>
    </location>
</feature>
<dbReference type="InterPro" id="IPR002656">
    <property type="entry name" value="Acyl_transf_3_dom"/>
</dbReference>
<keyword evidence="3" id="KW-0012">Acyltransferase</keyword>
<feature type="transmembrane region" description="Helical" evidence="1">
    <location>
        <begin position="171"/>
        <end position="192"/>
    </location>
</feature>
<accession>A0A2T0G8J8</accession>
<dbReference type="PANTHER" id="PTHR37312:SF1">
    <property type="entry name" value="MEMBRANE-BOUND ACYLTRANSFERASE YKRP-RELATED"/>
    <property type="match status" value="1"/>
</dbReference>
<reference evidence="3 4" key="1">
    <citation type="journal article" date="1993" name="J. Dent. Res.">
        <title>The isolation and characterization of milleri group streptococci from dental periapical abscesses.</title>
        <authorList>
            <person name="Fisher L.E."/>
            <person name="Russell R.R."/>
        </authorList>
    </citation>
    <scope>NUCLEOTIDE SEQUENCE [LARGE SCALE GENOMIC DNA]</scope>
    <source>
        <strain evidence="3 4">OUP21</strain>
    </source>
</reference>
<dbReference type="PANTHER" id="PTHR37312">
    <property type="entry name" value="MEMBRANE-BOUND ACYLTRANSFERASE YKRP-RELATED"/>
    <property type="match status" value="1"/>
</dbReference>
<keyword evidence="1" id="KW-0812">Transmembrane</keyword>
<feature type="domain" description="Acyltransferase 3" evidence="2">
    <location>
        <begin position="14"/>
        <end position="320"/>
    </location>
</feature>
<comment type="caution">
    <text evidence="3">The sequence shown here is derived from an EMBL/GenBank/DDBJ whole genome shotgun (WGS) entry which is preliminary data.</text>
</comment>
<feature type="transmembrane region" description="Helical" evidence="1">
    <location>
        <begin position="78"/>
        <end position="94"/>
    </location>
</feature>
<dbReference type="GO" id="GO:0016747">
    <property type="term" value="F:acyltransferase activity, transferring groups other than amino-acyl groups"/>
    <property type="evidence" value="ECO:0007669"/>
    <property type="project" value="InterPro"/>
</dbReference>
<feature type="transmembrane region" description="Helical" evidence="1">
    <location>
        <begin position="148"/>
        <end position="165"/>
    </location>
</feature>
<evidence type="ECO:0000256" key="1">
    <source>
        <dbReference type="SAM" id="Phobius"/>
    </source>
</evidence>
<organism evidence="3 4">
    <name type="scientific">Streptococcus anginosus</name>
    <dbReference type="NCBI Taxonomy" id="1328"/>
    <lineage>
        <taxon>Bacteria</taxon>
        <taxon>Bacillati</taxon>
        <taxon>Bacillota</taxon>
        <taxon>Bacilli</taxon>
        <taxon>Lactobacillales</taxon>
        <taxon>Streptococcaceae</taxon>
        <taxon>Streptococcus</taxon>
        <taxon>Streptococcus anginosus group</taxon>
    </lineage>
</organism>
<evidence type="ECO:0000313" key="4">
    <source>
        <dbReference type="Proteomes" id="UP000238573"/>
    </source>
</evidence>
<evidence type="ECO:0000313" key="3">
    <source>
        <dbReference type="EMBL" id="PRT72375.1"/>
    </source>
</evidence>
<dbReference type="RefSeq" id="WP_106383874.1">
    <property type="nucleotide sequence ID" value="NZ_PVSZ01000003.1"/>
</dbReference>
<keyword evidence="3" id="KW-0808">Transferase</keyword>
<keyword evidence="1" id="KW-1133">Transmembrane helix</keyword>
<sequence>MSDISKKKEKFRLDYIDICKGFGILLMVLGHIPVSKTPMILIYSFHMPLFFILSGLLVKSESNLLTFTSIKRKFQKLLIPYAFFFVPAYVLWFIELKPQTLNHAMKPLVAAMWDNTNNMPIAGALWFLPSLLWCSLLFAIIHQKHKNPYVIAIQVMPFVLFGFFMEVHYKGVLPWAFGISSIGLLFYFYGYLLKHYLQLLSDKYSLFLLLLSCLTAPLILSNGLVSMRTGTFHNIFLFIYGSVLFGTTVIVFSYKLSNSFLNQTFVIKLVKQIGEGSIVYLCLNEIFINIYKAIFNKLGLSLQLILLFAFAGTIISLFICERIFMKTKLKVVLGKK</sequence>
<dbReference type="EMBL" id="PVSZ01000003">
    <property type="protein sequence ID" value="PRT72375.1"/>
    <property type="molecule type" value="Genomic_DNA"/>
</dbReference>
<feature type="transmembrane region" description="Helical" evidence="1">
    <location>
        <begin position="300"/>
        <end position="320"/>
    </location>
</feature>
<dbReference type="InterPro" id="IPR052734">
    <property type="entry name" value="Nod_factor_acetyltransferase"/>
</dbReference>
<feature type="transmembrane region" description="Helical" evidence="1">
    <location>
        <begin position="12"/>
        <end position="34"/>
    </location>
</feature>
<feature type="transmembrane region" description="Helical" evidence="1">
    <location>
        <begin position="204"/>
        <end position="225"/>
    </location>
</feature>
<dbReference type="AlphaFoldDB" id="A0A2T0G8J8"/>